<feature type="region of interest" description="Disordered" evidence="1">
    <location>
        <begin position="412"/>
        <end position="437"/>
    </location>
</feature>
<evidence type="ECO:0000313" key="3">
    <source>
        <dbReference type="EMBL" id="MCX3062317.1"/>
    </source>
</evidence>
<organism evidence="3 4">
    <name type="scientific">Streptomyces beihaiensis</name>
    <dbReference type="NCBI Taxonomy" id="2984495"/>
    <lineage>
        <taxon>Bacteria</taxon>
        <taxon>Bacillati</taxon>
        <taxon>Actinomycetota</taxon>
        <taxon>Actinomycetes</taxon>
        <taxon>Kitasatosporales</taxon>
        <taxon>Streptomycetaceae</taxon>
        <taxon>Streptomyces</taxon>
    </lineage>
</organism>
<feature type="transmembrane region" description="Helical" evidence="2">
    <location>
        <begin position="208"/>
        <end position="224"/>
    </location>
</feature>
<dbReference type="EMBL" id="JAPHNL010000268">
    <property type="protein sequence ID" value="MCX3062317.1"/>
    <property type="molecule type" value="Genomic_DNA"/>
</dbReference>
<keyword evidence="2" id="KW-0472">Membrane</keyword>
<feature type="compositionally biased region" description="Basic and acidic residues" evidence="1">
    <location>
        <begin position="412"/>
        <end position="421"/>
    </location>
</feature>
<evidence type="ECO:0000256" key="2">
    <source>
        <dbReference type="SAM" id="Phobius"/>
    </source>
</evidence>
<feature type="transmembrane region" description="Helical" evidence="2">
    <location>
        <begin position="381"/>
        <end position="401"/>
    </location>
</feature>
<keyword evidence="4" id="KW-1185">Reference proteome</keyword>
<dbReference type="RefSeq" id="WP_266602446.1">
    <property type="nucleotide sequence ID" value="NZ_JAPHNL010000268.1"/>
</dbReference>
<reference evidence="3" key="1">
    <citation type="submission" date="2022-10" db="EMBL/GenBank/DDBJ databases">
        <title>Streptomyces beihaiensis sp. nov., a chitin degrading actinobacterium, isolated from shrimp pond soil.</title>
        <authorList>
            <person name="Xie J."/>
            <person name="Shen N."/>
        </authorList>
    </citation>
    <scope>NUCLEOTIDE SEQUENCE</scope>
    <source>
        <strain evidence="3">GXMU-J5</strain>
    </source>
</reference>
<feature type="transmembrane region" description="Helical" evidence="2">
    <location>
        <begin position="332"/>
        <end position="349"/>
    </location>
</feature>
<feature type="transmembrane region" description="Helical" evidence="2">
    <location>
        <begin position="356"/>
        <end position="375"/>
    </location>
</feature>
<accession>A0ABT3TZ39</accession>
<evidence type="ECO:0000256" key="1">
    <source>
        <dbReference type="SAM" id="MobiDB-lite"/>
    </source>
</evidence>
<feature type="transmembrane region" description="Helical" evidence="2">
    <location>
        <begin position="230"/>
        <end position="246"/>
    </location>
</feature>
<feature type="transmembrane region" description="Helical" evidence="2">
    <location>
        <begin position="266"/>
        <end position="289"/>
    </location>
</feature>
<keyword evidence="2" id="KW-1133">Transmembrane helix</keyword>
<protein>
    <recommendedName>
        <fullName evidence="5">Glycosyltransferase RgtA/B/C/D-like domain-containing protein</fullName>
    </recommendedName>
</protein>
<comment type="caution">
    <text evidence="3">The sequence shown here is derived from an EMBL/GenBank/DDBJ whole genome shotgun (WGS) entry which is preliminary data.</text>
</comment>
<evidence type="ECO:0008006" key="5">
    <source>
        <dbReference type="Google" id="ProtNLM"/>
    </source>
</evidence>
<keyword evidence="2" id="KW-0812">Transmembrane</keyword>
<dbReference type="Proteomes" id="UP001163064">
    <property type="component" value="Unassembled WGS sequence"/>
</dbReference>
<name>A0ABT3TZ39_9ACTN</name>
<proteinExistence type="predicted"/>
<evidence type="ECO:0000313" key="4">
    <source>
        <dbReference type="Proteomes" id="UP001163064"/>
    </source>
</evidence>
<feature type="transmembrane region" description="Helical" evidence="2">
    <location>
        <begin position="184"/>
        <end position="201"/>
    </location>
</feature>
<gene>
    <name evidence="3" type="ORF">OFY01_21630</name>
</gene>
<sequence>MFAVGQLGNVALQATPDTLNYVTYAHRVLGESEAEATRAAGRYYCLSPAHHAVSRHRVGQTTFAGSAAGAGTAAMRSCEAGVARQLAHSHSFEKAVVWPSATVRYQRIFSSRPGYPVLLAPFIALLGDVKGIWLFSVVVTAAAGAVVALGLRAVGAGPVAALAGQALYYALPIEVTSTRPMSEGVGMLALAVVLFGCLRFAGGRRRSGLAVVTAASAACFAIRYSMAQEALLALALVLWATVRASGGPRGAGAGRRPSGLSGLTGLTGLAVAVSGLAAVSMAASAVMGWPGLRDSVQDTLTMHYRTPDLPDPWPLFMRLELNFWWEWLKRQVAAPFLLPCLAVAVWGVLRSRGRARLLGLLAGAVALTGLVNEAAHPLMAIGPRIMITVWFLPVYGIPLALEAYARRARAAGPDRRDDDGPRQAALPQPQKVSQSYV</sequence>